<feature type="region of interest" description="Disordered" evidence="1">
    <location>
        <begin position="1319"/>
        <end position="1340"/>
    </location>
</feature>
<feature type="region of interest" description="Disordered" evidence="1">
    <location>
        <begin position="768"/>
        <end position="788"/>
    </location>
</feature>
<gene>
    <name evidence="2" type="ORF">KPH14_009301</name>
</gene>
<reference evidence="2" key="1">
    <citation type="submission" date="2021-08" db="EMBL/GenBank/DDBJ databases">
        <authorList>
            <person name="Misof B."/>
            <person name="Oliver O."/>
            <person name="Podsiadlowski L."/>
            <person name="Donath A."/>
            <person name="Peters R."/>
            <person name="Mayer C."/>
            <person name="Rust J."/>
            <person name="Gunkel S."/>
            <person name="Lesny P."/>
            <person name="Martin S."/>
            <person name="Oeyen J.P."/>
            <person name="Petersen M."/>
            <person name="Panagiotis P."/>
            <person name="Wilbrandt J."/>
            <person name="Tanja T."/>
        </authorList>
    </citation>
    <scope>NUCLEOTIDE SEQUENCE</scope>
    <source>
        <strain evidence="2">GBR_01_08_01A</strain>
        <tissue evidence="2">Thorax + abdomen</tissue>
    </source>
</reference>
<keyword evidence="3" id="KW-1185">Reference proteome</keyword>
<feature type="compositionally biased region" description="Polar residues" evidence="1">
    <location>
        <begin position="495"/>
        <end position="509"/>
    </location>
</feature>
<feature type="region of interest" description="Disordered" evidence="1">
    <location>
        <begin position="1000"/>
        <end position="1026"/>
    </location>
</feature>
<feature type="region of interest" description="Disordered" evidence="1">
    <location>
        <begin position="650"/>
        <end position="676"/>
    </location>
</feature>
<evidence type="ECO:0000313" key="3">
    <source>
        <dbReference type="Proteomes" id="UP001258017"/>
    </source>
</evidence>
<organism evidence="2 3">
    <name type="scientific">Odynerus spinipes</name>
    <dbReference type="NCBI Taxonomy" id="1348599"/>
    <lineage>
        <taxon>Eukaryota</taxon>
        <taxon>Metazoa</taxon>
        <taxon>Ecdysozoa</taxon>
        <taxon>Arthropoda</taxon>
        <taxon>Hexapoda</taxon>
        <taxon>Insecta</taxon>
        <taxon>Pterygota</taxon>
        <taxon>Neoptera</taxon>
        <taxon>Endopterygota</taxon>
        <taxon>Hymenoptera</taxon>
        <taxon>Apocrita</taxon>
        <taxon>Aculeata</taxon>
        <taxon>Vespoidea</taxon>
        <taxon>Vespidae</taxon>
        <taxon>Eumeninae</taxon>
        <taxon>Odynerus</taxon>
    </lineage>
</organism>
<dbReference type="Proteomes" id="UP001258017">
    <property type="component" value="Unassembled WGS sequence"/>
</dbReference>
<feature type="compositionally biased region" description="Polar residues" evidence="1">
    <location>
        <begin position="1258"/>
        <end position="1278"/>
    </location>
</feature>
<feature type="compositionally biased region" description="Basic and acidic residues" evidence="1">
    <location>
        <begin position="853"/>
        <end position="878"/>
    </location>
</feature>
<feature type="compositionally biased region" description="Basic and acidic residues" evidence="1">
    <location>
        <begin position="30"/>
        <end position="41"/>
    </location>
</feature>
<feature type="compositionally biased region" description="Polar residues" evidence="1">
    <location>
        <begin position="652"/>
        <end position="663"/>
    </location>
</feature>
<feature type="compositionally biased region" description="Basic and acidic residues" evidence="1">
    <location>
        <begin position="1004"/>
        <end position="1013"/>
    </location>
</feature>
<feature type="region of interest" description="Disordered" evidence="1">
    <location>
        <begin position="1224"/>
        <end position="1292"/>
    </location>
</feature>
<feature type="compositionally biased region" description="Basic and acidic residues" evidence="1">
    <location>
        <begin position="1232"/>
        <end position="1257"/>
    </location>
</feature>
<feature type="compositionally biased region" description="Basic and acidic residues" evidence="1">
    <location>
        <begin position="92"/>
        <end position="106"/>
    </location>
</feature>
<evidence type="ECO:0000313" key="2">
    <source>
        <dbReference type="EMBL" id="KAK2583299.1"/>
    </source>
</evidence>
<feature type="region of interest" description="Disordered" evidence="1">
    <location>
        <begin position="213"/>
        <end position="244"/>
    </location>
</feature>
<feature type="compositionally biased region" description="Polar residues" evidence="1">
    <location>
        <begin position="113"/>
        <end position="122"/>
    </location>
</feature>
<feature type="region of interest" description="Disordered" evidence="1">
    <location>
        <begin position="451"/>
        <end position="552"/>
    </location>
</feature>
<reference evidence="2" key="2">
    <citation type="journal article" date="2023" name="Commun. Biol.">
        <title>Intrasexual cuticular hydrocarbon dimorphism in a wasp sheds light on hydrocarbon biosynthesis genes in Hymenoptera.</title>
        <authorList>
            <person name="Moris V.C."/>
            <person name="Podsiadlowski L."/>
            <person name="Martin S."/>
            <person name="Oeyen J.P."/>
            <person name="Donath A."/>
            <person name="Petersen M."/>
            <person name="Wilbrandt J."/>
            <person name="Misof B."/>
            <person name="Liedtke D."/>
            <person name="Thamm M."/>
            <person name="Scheiner R."/>
            <person name="Schmitt T."/>
            <person name="Niehuis O."/>
        </authorList>
    </citation>
    <scope>NUCLEOTIDE SEQUENCE</scope>
    <source>
        <strain evidence="2">GBR_01_08_01A</strain>
    </source>
</reference>
<dbReference type="EMBL" id="JAIFRP010000030">
    <property type="protein sequence ID" value="KAK2583299.1"/>
    <property type="molecule type" value="Genomic_DNA"/>
</dbReference>
<feature type="region of interest" description="Disordered" evidence="1">
    <location>
        <begin position="809"/>
        <end position="894"/>
    </location>
</feature>
<feature type="compositionally biased region" description="Polar residues" evidence="1">
    <location>
        <begin position="879"/>
        <end position="892"/>
    </location>
</feature>
<feature type="region of interest" description="Disordered" evidence="1">
    <location>
        <begin position="1"/>
        <end position="129"/>
    </location>
</feature>
<evidence type="ECO:0000256" key="1">
    <source>
        <dbReference type="SAM" id="MobiDB-lite"/>
    </source>
</evidence>
<feature type="compositionally biased region" description="Basic residues" evidence="1">
    <location>
        <begin position="1323"/>
        <end position="1340"/>
    </location>
</feature>
<feature type="compositionally biased region" description="Basic and acidic residues" evidence="1">
    <location>
        <begin position="817"/>
        <end position="844"/>
    </location>
</feature>
<comment type="caution">
    <text evidence="2">The sequence shown here is derived from an EMBL/GenBank/DDBJ whole genome shotgun (WGS) entry which is preliminary data.</text>
</comment>
<feature type="compositionally biased region" description="Basic and acidic residues" evidence="1">
    <location>
        <begin position="1"/>
        <end position="18"/>
    </location>
</feature>
<accession>A0AAD9RP29</accession>
<protein>
    <submittedName>
        <fullName evidence="2">Uncharacterized protein</fullName>
    </submittedName>
</protein>
<proteinExistence type="predicted"/>
<sequence>MNSGDIVDKNDIKVHSKSDSLTSCPNQPIDKTERNFLREQQEENSSSGSSPSTLRKRLQELPSTARSIDRASLGHRISRNREACHRTSSARSHIELNDDKEDRNEISLDLEENSSIASSHRSQGARARRRAKIRSEILDEIDKSLAVTRSSLNDFLNLVDKSDEERRSTGKSITDSVESLESNNVEDSKDFLMLRRQPSFVCGSLTSRSYYRDNEVNEKERDRVPRQSKSAKEDRNSYDYHDDDLTSNNKLLKNRIELCPISALPASNATPLKFGGYRPRTGIILNNMSSGSESECFNDASNYGPRKIASPIVNTELSTPVSDSRTLEEGIKTLPVLSARNDDNQALSSFRSFPDTPGSRISIGRTSGDRERRFNVTSYFEENLNNGENIRENELNSLPLKSTKISKISMNDRQAERKKSLEINVEIESRYNSYEASHNPILLLRNRNSKSTDDLSAFPKRHKELSSCPSTAKYNSDRDNFVSTTRIDSEDRSSSRTSNHNQTEKTPSFLNVKLIEDLETLDTPDNERQDNIANVPALPLHSEDASRSTSADSKMYAQNCSLDRNALTMALSNVTSNSTRDKETSLTRPRHRFYDDNEKAETFKSDSSDKISMLSRTWQAPVSIESRNLYESYNEFDVMAQSRRAFSAPCNKLSNENPESATTDTRREESSMMSNMQPRMHDELRYQSADLLRQPMNQEHNFNQLFDSSYASQFAQNTGCVNFLEDYRTLSDPLEMVYSREGEFNSHTFDYGVPCMYPRQSHLSVLQEESETRLEENGRSESAIGKNDSSIVDSNYEKVYKIDVNEKLSTPSTKEQSVSEREIEKGQRTSRSNETKDGGDDGRSNDANVNYHKNNEDSDDTLTKNDSSSDTRTHESHTDSICSSSQSMNSKSPFRMKNIDWDNEEEKTNDVGEVGDEFQPDKSFEETIDTAEYRSKNMYNQLNGPPTQAEGIGPEDTWLMNEENSRLQVLKAVQPETTIFVIQKVHELCTVPAKASCSTSRLHCPSERVKDSPGSKNKRSSQDRFPFTISETRSMISTSNKKQGHCENVGSKTRSLETFRSFAHPILKEFIKTPVETVDCFNYGEQRQEQRNLVPKMKGFVRRFSKKLKISRRRNDLDDPTTKVIYQNRECQVESVPETGSDDSSIKESEWVVPRSANTRSSVISSGKSLKKAMSLENLTLCTEYPRRRYDRDDLWVKELQERIPARDSARTSSKERFSLFTSKSSGSSLLDDSKKSWRTPEKNSGREYASCKKEDQVNTARSSTLSPSNVNKSNVDFNNEKIPDAKGTSNDTENGCACFKLIRMITCSLLVRSHGGSLIESKRKKKNKRSRSSLKRRKG</sequence>
<name>A0AAD9RP29_9HYME</name>
<feature type="compositionally biased region" description="Basic and acidic residues" evidence="1">
    <location>
        <begin position="770"/>
        <end position="779"/>
    </location>
</feature>